<sequence length="92" mass="10390">MAHSKSAQKRIRVSERRRIENRPYRSMARTFVKKAEIAIRGGDVEAAEVATRQAVSTLDRVRSKGVIHRNNAARRKSRLMAKFNALRVASGS</sequence>
<dbReference type="EMBL" id="CADCWH010000096">
    <property type="protein sequence ID" value="CAA9547276.1"/>
    <property type="molecule type" value="Genomic_DNA"/>
</dbReference>
<keyword evidence="5 8" id="KW-0689">Ribosomal protein</keyword>
<dbReference type="GO" id="GO:0070181">
    <property type="term" value="F:small ribosomal subunit rRNA binding"/>
    <property type="evidence" value="ECO:0007669"/>
    <property type="project" value="TreeGrafter"/>
</dbReference>
<dbReference type="PANTHER" id="PTHR33398:SF1">
    <property type="entry name" value="SMALL RIBOSOMAL SUBUNIT PROTEIN BS20C"/>
    <property type="match status" value="1"/>
</dbReference>
<evidence type="ECO:0000256" key="8">
    <source>
        <dbReference type="HAMAP-Rule" id="MF_00500"/>
    </source>
</evidence>
<comment type="similarity">
    <text evidence="2 8">Belongs to the bacterial ribosomal protein bS20 family.</text>
</comment>
<keyword evidence="6 8" id="KW-0687">Ribonucleoprotein</keyword>
<proteinExistence type="inferred from homology"/>
<evidence type="ECO:0000313" key="9">
    <source>
        <dbReference type="EMBL" id="CAA9547276.1"/>
    </source>
</evidence>
<organism evidence="9">
    <name type="scientific">uncultured Thermomicrobiales bacterium</name>
    <dbReference type="NCBI Taxonomy" id="1645740"/>
    <lineage>
        <taxon>Bacteria</taxon>
        <taxon>Pseudomonadati</taxon>
        <taxon>Thermomicrobiota</taxon>
        <taxon>Thermomicrobia</taxon>
        <taxon>Thermomicrobiales</taxon>
        <taxon>environmental samples</taxon>
    </lineage>
</organism>
<evidence type="ECO:0000256" key="4">
    <source>
        <dbReference type="ARBA" id="ARBA00022884"/>
    </source>
</evidence>
<dbReference type="Gene3D" id="1.20.58.110">
    <property type="entry name" value="Ribosomal protein S20"/>
    <property type="match status" value="1"/>
</dbReference>
<dbReference type="GO" id="GO:0015935">
    <property type="term" value="C:small ribosomal subunit"/>
    <property type="evidence" value="ECO:0007669"/>
    <property type="project" value="TreeGrafter"/>
</dbReference>
<keyword evidence="4 8" id="KW-0694">RNA-binding</keyword>
<comment type="function">
    <text evidence="1 8">Binds directly to 16S ribosomal RNA.</text>
</comment>
<dbReference type="NCBIfam" id="TIGR00029">
    <property type="entry name" value="S20"/>
    <property type="match status" value="1"/>
</dbReference>
<reference evidence="9" key="1">
    <citation type="submission" date="2020-02" db="EMBL/GenBank/DDBJ databases">
        <authorList>
            <person name="Meier V. D."/>
        </authorList>
    </citation>
    <scope>NUCLEOTIDE SEQUENCE</scope>
    <source>
        <strain evidence="9">AVDCRST_MAG70</strain>
    </source>
</reference>
<dbReference type="InterPro" id="IPR002583">
    <property type="entry name" value="Ribosomal_bS20"/>
</dbReference>
<dbReference type="FunFam" id="1.20.58.110:FF:000001">
    <property type="entry name" value="30S ribosomal protein S20"/>
    <property type="match status" value="1"/>
</dbReference>
<protein>
    <recommendedName>
        <fullName evidence="7 8">Small ribosomal subunit protein bS20</fullName>
    </recommendedName>
</protein>
<dbReference type="HAMAP" id="MF_00500">
    <property type="entry name" value="Ribosomal_bS20"/>
    <property type="match status" value="1"/>
</dbReference>
<dbReference type="AlphaFoldDB" id="A0A6J4UGB0"/>
<name>A0A6J4UGB0_9BACT</name>
<dbReference type="Pfam" id="PF01649">
    <property type="entry name" value="Ribosomal_S20p"/>
    <property type="match status" value="1"/>
</dbReference>
<evidence type="ECO:0000256" key="6">
    <source>
        <dbReference type="ARBA" id="ARBA00023274"/>
    </source>
</evidence>
<gene>
    <name evidence="8" type="primary">rpsT</name>
    <name evidence="9" type="ORF">AVDCRST_MAG70-624</name>
</gene>
<dbReference type="GO" id="GO:0003735">
    <property type="term" value="F:structural constituent of ribosome"/>
    <property type="evidence" value="ECO:0007669"/>
    <property type="project" value="InterPro"/>
</dbReference>
<evidence type="ECO:0000256" key="5">
    <source>
        <dbReference type="ARBA" id="ARBA00022980"/>
    </source>
</evidence>
<dbReference type="SUPFAM" id="SSF46992">
    <property type="entry name" value="Ribosomal protein S20"/>
    <property type="match status" value="1"/>
</dbReference>
<keyword evidence="3 8" id="KW-0699">rRNA-binding</keyword>
<dbReference type="PANTHER" id="PTHR33398">
    <property type="entry name" value="30S RIBOSOMAL PROTEIN S20"/>
    <property type="match status" value="1"/>
</dbReference>
<evidence type="ECO:0000256" key="2">
    <source>
        <dbReference type="ARBA" id="ARBA00007634"/>
    </source>
</evidence>
<evidence type="ECO:0000256" key="7">
    <source>
        <dbReference type="ARBA" id="ARBA00035136"/>
    </source>
</evidence>
<dbReference type="InterPro" id="IPR036510">
    <property type="entry name" value="Ribosomal_bS20_sf"/>
</dbReference>
<evidence type="ECO:0000256" key="1">
    <source>
        <dbReference type="ARBA" id="ARBA00003134"/>
    </source>
</evidence>
<evidence type="ECO:0000256" key="3">
    <source>
        <dbReference type="ARBA" id="ARBA00022730"/>
    </source>
</evidence>
<dbReference type="GO" id="GO:0006412">
    <property type="term" value="P:translation"/>
    <property type="evidence" value="ECO:0007669"/>
    <property type="project" value="UniProtKB-UniRule"/>
</dbReference>
<accession>A0A6J4UGB0</accession>